<sequence length="465" mass="51703">MADVDSSRVKALVERPSESLSVEIKTWFDPDSPEGKMKLVRGMLALRNANGGYLLIGFDDKSLKPDLARVPLDVRSTFHPDKIFALVARFASEQFDVAVEFVERDAVMYPVIIIPPGVRTPVAAKSDLKLDDKSVVAVGDVYVRTLNANRVPSSAKVQWNDWPALIDICFDNREADIGRFVRRHLSGLTPETVTAIFGAMGDVDAGVPAEQGRLQKLLDTGKDRFSAAVEQRSLLVPQTGYWEVAMYLDGPIPKQDFSRFMNLMKSSNPEYTGWPVWLVSDDFEHEADRPYVIDGVWEALIALAHGRHIDFERFGTEGHFYYLRALFDDSQLTNYSPTPGTAFDYALPVYDCAEAIAVGLAFAKAMGCSEDDCTLEFAFRWSGLNGRELAAWYDRRGGVISPGRIAHQDTITVFQSVPLSTPLSAIGGLLARSLQPLYSLFKGFELGAKIIEDKSRLLVERKADF</sequence>
<evidence type="ECO:0000313" key="2">
    <source>
        <dbReference type="EMBL" id="TEU31736.1"/>
    </source>
</evidence>
<reference evidence="2 3" key="1">
    <citation type="submission" date="2019-03" db="EMBL/GenBank/DDBJ databases">
        <title>Burkholderia cepacia outbreak.</title>
        <authorList>
            <person name="Farzana R."/>
            <person name="Walsh T.R."/>
        </authorList>
    </citation>
    <scope>NUCLEOTIDE SEQUENCE [LARGE SCALE GENOMIC DNA]</scope>
    <source>
        <strain evidence="3">d13</strain>
    </source>
</reference>
<keyword evidence="2" id="KW-0067">ATP-binding</keyword>
<dbReference type="InterPro" id="IPR007421">
    <property type="entry name" value="Schlafen_AlbA_2_dom"/>
</dbReference>
<keyword evidence="2" id="KW-0547">Nucleotide-binding</keyword>
<dbReference type="Gene3D" id="3.30.950.30">
    <property type="entry name" value="Schlafen, AAA domain"/>
    <property type="match status" value="1"/>
</dbReference>
<evidence type="ECO:0000259" key="1">
    <source>
        <dbReference type="Pfam" id="PF04326"/>
    </source>
</evidence>
<dbReference type="EMBL" id="SNSQ01000114">
    <property type="protein sequence ID" value="TEU31736.1"/>
    <property type="molecule type" value="Genomic_DNA"/>
</dbReference>
<comment type="caution">
    <text evidence="2">The sequence shown here is derived from an EMBL/GenBank/DDBJ whole genome shotgun (WGS) entry which is preliminary data.</text>
</comment>
<dbReference type="Proteomes" id="UP000298234">
    <property type="component" value="Unassembled WGS sequence"/>
</dbReference>
<proteinExistence type="predicted"/>
<dbReference type="InterPro" id="IPR038461">
    <property type="entry name" value="Schlafen_AlbA_2_dom_sf"/>
</dbReference>
<dbReference type="AlphaFoldDB" id="A0AAX2RBJ7"/>
<dbReference type="RefSeq" id="WP_134257872.1">
    <property type="nucleotide sequence ID" value="NZ_SNSF01000109.1"/>
</dbReference>
<protein>
    <submittedName>
        <fullName evidence="2">ATP-binding protein</fullName>
    </submittedName>
</protein>
<feature type="domain" description="Schlafen AlbA-2" evidence="1">
    <location>
        <begin position="18"/>
        <end position="149"/>
    </location>
</feature>
<organism evidence="2 3">
    <name type="scientific">Burkholderia cepacia</name>
    <name type="common">Pseudomonas cepacia</name>
    <dbReference type="NCBI Taxonomy" id="292"/>
    <lineage>
        <taxon>Bacteria</taxon>
        <taxon>Pseudomonadati</taxon>
        <taxon>Pseudomonadota</taxon>
        <taxon>Betaproteobacteria</taxon>
        <taxon>Burkholderiales</taxon>
        <taxon>Burkholderiaceae</taxon>
        <taxon>Burkholderia</taxon>
        <taxon>Burkholderia cepacia complex</taxon>
    </lineage>
</organism>
<name>A0AAX2RBJ7_BURCE</name>
<dbReference type="GO" id="GO:0005524">
    <property type="term" value="F:ATP binding"/>
    <property type="evidence" value="ECO:0007669"/>
    <property type="project" value="UniProtKB-KW"/>
</dbReference>
<accession>A0AAX2RBJ7</accession>
<dbReference type="Pfam" id="PF04326">
    <property type="entry name" value="SLFN_AlbA_2"/>
    <property type="match status" value="1"/>
</dbReference>
<gene>
    <name evidence="2" type="ORF">E3D37_44320</name>
</gene>
<evidence type="ECO:0000313" key="3">
    <source>
        <dbReference type="Proteomes" id="UP000298234"/>
    </source>
</evidence>